<dbReference type="Proteomes" id="UP001521222">
    <property type="component" value="Unassembled WGS sequence"/>
</dbReference>
<dbReference type="InterPro" id="IPR043140">
    <property type="entry name" value="Ribosomal_uS14_sf"/>
</dbReference>
<evidence type="ECO:0000256" key="1">
    <source>
        <dbReference type="ARBA" id="ARBA00001947"/>
    </source>
</evidence>
<dbReference type="NCBIfam" id="NF004424">
    <property type="entry name" value="PRK05766.1"/>
    <property type="match status" value="1"/>
</dbReference>
<dbReference type="Gene3D" id="4.10.830.10">
    <property type="entry name" value="30s Ribosomal Protein S14, Chain N"/>
    <property type="match status" value="1"/>
</dbReference>
<keyword evidence="6" id="KW-0694">RNA-binding</keyword>
<evidence type="ECO:0000256" key="6">
    <source>
        <dbReference type="ARBA" id="ARBA00022884"/>
    </source>
</evidence>
<comment type="cofactor">
    <cofactor evidence="1">
        <name>Zn(2+)</name>
        <dbReference type="ChEBI" id="CHEBI:29105"/>
    </cofactor>
</comment>
<dbReference type="InterPro" id="IPR023676">
    <property type="entry name" value="Ribosomal_uS14_arc"/>
</dbReference>
<keyword evidence="5" id="KW-0862">Zinc</keyword>
<dbReference type="PANTHER" id="PTHR12010:SF2">
    <property type="entry name" value="40S RIBOSOMAL PROTEIN S29"/>
    <property type="match status" value="1"/>
</dbReference>
<keyword evidence="7 9" id="KW-0689">Ribosomal protein</keyword>
<dbReference type="GO" id="GO:0005840">
    <property type="term" value="C:ribosome"/>
    <property type="evidence" value="ECO:0007669"/>
    <property type="project" value="UniProtKB-KW"/>
</dbReference>
<gene>
    <name evidence="9" type="primary">RPS29</name>
    <name evidence="9" type="ORF">SLS59_008845</name>
</gene>
<organism evidence="9 10">
    <name type="scientific">Nothophoma quercina</name>
    <dbReference type="NCBI Taxonomy" id="749835"/>
    <lineage>
        <taxon>Eukaryota</taxon>
        <taxon>Fungi</taxon>
        <taxon>Dikarya</taxon>
        <taxon>Ascomycota</taxon>
        <taxon>Pezizomycotina</taxon>
        <taxon>Dothideomycetes</taxon>
        <taxon>Pleosporomycetidae</taxon>
        <taxon>Pleosporales</taxon>
        <taxon>Pleosporineae</taxon>
        <taxon>Didymellaceae</taxon>
        <taxon>Nothophoma</taxon>
    </lineage>
</organism>
<name>A0ABR3QQY6_9PLEO</name>
<accession>A0ABR3QQY6</accession>
<evidence type="ECO:0000256" key="3">
    <source>
        <dbReference type="ARBA" id="ARBA00022723"/>
    </source>
</evidence>
<reference evidence="9 10" key="1">
    <citation type="submission" date="2024-02" db="EMBL/GenBank/DDBJ databases">
        <title>De novo assembly and annotation of 12 fungi associated with fruit tree decline syndrome in Ontario, Canada.</title>
        <authorList>
            <person name="Sulman M."/>
            <person name="Ellouze W."/>
            <person name="Ilyukhin E."/>
        </authorList>
    </citation>
    <scope>NUCLEOTIDE SEQUENCE [LARGE SCALE GENOMIC DNA]</scope>
    <source>
        <strain evidence="9 10">M97-236</strain>
    </source>
</reference>
<comment type="caution">
    <text evidence="9">The sequence shown here is derived from an EMBL/GenBank/DDBJ whole genome shotgun (WGS) entry which is preliminary data.</text>
</comment>
<keyword evidence="10" id="KW-1185">Reference proteome</keyword>
<evidence type="ECO:0000256" key="4">
    <source>
        <dbReference type="ARBA" id="ARBA00022730"/>
    </source>
</evidence>
<dbReference type="InterPro" id="IPR039744">
    <property type="entry name" value="RIbosomal_uS14_euk_arc"/>
</dbReference>
<evidence type="ECO:0000256" key="7">
    <source>
        <dbReference type="ARBA" id="ARBA00022980"/>
    </source>
</evidence>
<evidence type="ECO:0000313" key="9">
    <source>
        <dbReference type="EMBL" id="KAL1594222.1"/>
    </source>
</evidence>
<dbReference type="Pfam" id="PF00253">
    <property type="entry name" value="Ribosomal_S14"/>
    <property type="match status" value="1"/>
</dbReference>
<keyword evidence="3" id="KW-0479">Metal-binding</keyword>
<keyword evidence="8" id="KW-0687">Ribonucleoprotein</keyword>
<dbReference type="InterPro" id="IPR001209">
    <property type="entry name" value="Ribosomal_uS14"/>
</dbReference>
<comment type="similarity">
    <text evidence="2">Belongs to the universal ribosomal protein uS14 family.</text>
</comment>
<keyword evidence="4" id="KW-0699">rRNA-binding</keyword>
<dbReference type="PANTHER" id="PTHR12010">
    <property type="entry name" value="40S RIBOSOMAL PROTEIN S29"/>
    <property type="match status" value="1"/>
</dbReference>
<dbReference type="PROSITE" id="PS00527">
    <property type="entry name" value="RIBOSOMAL_S14"/>
    <property type="match status" value="1"/>
</dbReference>
<protein>
    <submittedName>
        <fullName evidence="9">40S ribosomal protein S29</fullName>
    </submittedName>
</protein>
<evidence type="ECO:0000313" key="10">
    <source>
        <dbReference type="Proteomes" id="UP001521222"/>
    </source>
</evidence>
<sequence>MNADALLESRTTPEAQPIQVAARFGLEGSQGYMSSINNGVIQITGGPKIRVNDPEGAFAPKVSAQRCFIMDTENPSVSSFSGFPMYVSHSSSDDTCKDSNRPAGQTNFNASDPLAMVPLKVGDFIEMHYEFTIVVAILLFTTVRYDTLTNGTEILVVAESATPKTPNQPHIMSHESVWYSRPRTYGKGSRECRVCTHPAGLIRKYGLNICRQCFREKSADIGFVKVRLTSAAQSHSRSIRCCSYMERTMLRPRTSNLPKSDN</sequence>
<evidence type="ECO:0000256" key="2">
    <source>
        <dbReference type="ARBA" id="ARBA00009083"/>
    </source>
</evidence>
<evidence type="ECO:0000256" key="8">
    <source>
        <dbReference type="ARBA" id="ARBA00023274"/>
    </source>
</evidence>
<proteinExistence type="inferred from homology"/>
<dbReference type="EMBL" id="JAKIXB020000036">
    <property type="protein sequence ID" value="KAL1594222.1"/>
    <property type="molecule type" value="Genomic_DNA"/>
</dbReference>
<evidence type="ECO:0000256" key="5">
    <source>
        <dbReference type="ARBA" id="ARBA00022833"/>
    </source>
</evidence>
<dbReference type="InterPro" id="IPR018271">
    <property type="entry name" value="Ribosomal_uS14_CS"/>
</dbReference>
<dbReference type="HAMAP" id="MF_01364_A">
    <property type="entry name" value="Ribosomal_uS14_2_A"/>
    <property type="match status" value="1"/>
</dbReference>